<comment type="caution">
    <text evidence="2">The sequence shown here is derived from an EMBL/GenBank/DDBJ whole genome shotgun (WGS) entry which is preliminary data.</text>
</comment>
<dbReference type="Pfam" id="PF22275">
    <property type="entry name" value="DUF6957"/>
    <property type="match status" value="1"/>
</dbReference>
<dbReference type="Proteomes" id="UP000050523">
    <property type="component" value="Unassembled WGS sequence"/>
</dbReference>
<evidence type="ECO:0000313" key="3">
    <source>
        <dbReference type="Proteomes" id="UP000050523"/>
    </source>
</evidence>
<evidence type="ECO:0000313" key="2">
    <source>
        <dbReference type="EMBL" id="KPY92156.1"/>
    </source>
</evidence>
<sequence>MRLLPIAEAIALDGEPLSGASPSEIEIIQNLVKETGKAACAVTAWVIIDVIDTNSAPIIASGKHPVVMFNHSVLLHSTGEYQQGERIKTGYAVSFDGRGIFETESTVFILMGDGYRRSASIEVLDAIAPRSWPV</sequence>
<reference evidence="2 3" key="1">
    <citation type="submission" date="2015-09" db="EMBL/GenBank/DDBJ databases">
        <title>Genome announcement of multiple Pseudomonas syringae strains.</title>
        <authorList>
            <person name="Thakur S."/>
            <person name="Wang P.W."/>
            <person name="Gong Y."/>
            <person name="Weir B.S."/>
            <person name="Guttman D.S."/>
        </authorList>
    </citation>
    <scope>NUCLEOTIDE SEQUENCE [LARGE SCALE GENOMIC DNA]</scope>
    <source>
        <strain evidence="2 3">ICMP9151</strain>
    </source>
</reference>
<evidence type="ECO:0000259" key="1">
    <source>
        <dbReference type="Pfam" id="PF22275"/>
    </source>
</evidence>
<name>A0AA40TSR9_9PSED</name>
<dbReference type="EMBL" id="LJRO01000458">
    <property type="protein sequence ID" value="KPY92156.1"/>
    <property type="molecule type" value="Genomic_DNA"/>
</dbReference>
<feature type="domain" description="DUF6957" evidence="1">
    <location>
        <begin position="20"/>
        <end position="123"/>
    </location>
</feature>
<accession>A0AA40TSR9</accession>
<dbReference type="AlphaFoldDB" id="A0AA40TSR9"/>
<organism evidence="2 3">
    <name type="scientific">Pseudomonas tremae</name>
    <dbReference type="NCBI Taxonomy" id="200454"/>
    <lineage>
        <taxon>Bacteria</taxon>
        <taxon>Pseudomonadati</taxon>
        <taxon>Pseudomonadota</taxon>
        <taxon>Gammaproteobacteria</taxon>
        <taxon>Pseudomonadales</taxon>
        <taxon>Pseudomonadaceae</taxon>
        <taxon>Pseudomonas</taxon>
    </lineage>
</organism>
<dbReference type="RefSeq" id="WP_054998291.1">
    <property type="nucleotide sequence ID" value="NZ_LJRO01000458.1"/>
</dbReference>
<dbReference type="InterPro" id="IPR054232">
    <property type="entry name" value="DUF6957"/>
</dbReference>
<proteinExistence type="predicted"/>
<gene>
    <name evidence="2" type="ORF">ALO43_03478</name>
</gene>
<protein>
    <recommendedName>
        <fullName evidence="1">DUF6957 domain-containing protein</fullName>
    </recommendedName>
</protein>